<protein>
    <submittedName>
        <fullName evidence="1">Uncharacterized protein</fullName>
    </submittedName>
</protein>
<dbReference type="AlphaFoldDB" id="A0A9D2TMW2"/>
<comment type="caution">
    <text evidence="1">The sequence shown here is derived from an EMBL/GenBank/DDBJ whole genome shotgun (WGS) entry which is preliminary data.</text>
</comment>
<dbReference type="Proteomes" id="UP000823902">
    <property type="component" value="Unassembled WGS sequence"/>
</dbReference>
<organism evidence="1 2">
    <name type="scientific">Candidatus Mediterraneibacter faecavium</name>
    <dbReference type="NCBI Taxonomy" id="2838668"/>
    <lineage>
        <taxon>Bacteria</taxon>
        <taxon>Bacillati</taxon>
        <taxon>Bacillota</taxon>
        <taxon>Clostridia</taxon>
        <taxon>Lachnospirales</taxon>
        <taxon>Lachnospiraceae</taxon>
        <taxon>Mediterraneibacter</taxon>
    </lineage>
</organism>
<dbReference type="EMBL" id="DWVY01000024">
    <property type="protein sequence ID" value="HJC74307.1"/>
    <property type="molecule type" value="Genomic_DNA"/>
</dbReference>
<accession>A0A9D2TMW2</accession>
<name>A0A9D2TMW2_9FIRM</name>
<reference evidence="1" key="2">
    <citation type="submission" date="2021-04" db="EMBL/GenBank/DDBJ databases">
        <authorList>
            <person name="Gilroy R."/>
        </authorList>
    </citation>
    <scope>NUCLEOTIDE SEQUENCE</scope>
    <source>
        <strain evidence="1">CHK196-7946</strain>
    </source>
</reference>
<gene>
    <name evidence="1" type="ORF">H9697_05085</name>
</gene>
<evidence type="ECO:0000313" key="2">
    <source>
        <dbReference type="Proteomes" id="UP000823902"/>
    </source>
</evidence>
<reference evidence="1" key="1">
    <citation type="journal article" date="2021" name="PeerJ">
        <title>Extensive microbial diversity within the chicken gut microbiome revealed by metagenomics and culture.</title>
        <authorList>
            <person name="Gilroy R."/>
            <person name="Ravi A."/>
            <person name="Getino M."/>
            <person name="Pursley I."/>
            <person name="Horton D.L."/>
            <person name="Alikhan N.F."/>
            <person name="Baker D."/>
            <person name="Gharbi K."/>
            <person name="Hall N."/>
            <person name="Watson M."/>
            <person name="Adriaenssens E.M."/>
            <person name="Foster-Nyarko E."/>
            <person name="Jarju S."/>
            <person name="Secka A."/>
            <person name="Antonio M."/>
            <person name="Oren A."/>
            <person name="Chaudhuri R.R."/>
            <person name="La Ragione R."/>
            <person name="Hildebrand F."/>
            <person name="Pallen M.J."/>
        </authorList>
    </citation>
    <scope>NUCLEOTIDE SEQUENCE</scope>
    <source>
        <strain evidence="1">CHK196-7946</strain>
    </source>
</reference>
<evidence type="ECO:0000313" key="1">
    <source>
        <dbReference type="EMBL" id="HJC74307.1"/>
    </source>
</evidence>
<sequence>MGEKKVYSAYLDYRNQVLKYTNEEMNLTLTSDDQVYIAVFDIPLKSGIVGNQTETLALVFGLNVHLYHGSGEVITGLEKDEDIKKAMTSLMISASQILSVMELTENTEFYNSEHIRAYLKTRKGIYFRELTGNIKEDKFMGMLLNRIMKEISKAQVNK</sequence>
<proteinExistence type="predicted"/>